<dbReference type="PANTHER" id="PTHR31290">
    <property type="entry name" value="UV-DAMAGE ENDONUCLEASE"/>
    <property type="match status" value="1"/>
</dbReference>
<dbReference type="GO" id="GO:0006289">
    <property type="term" value="P:nucleotide-excision repair"/>
    <property type="evidence" value="ECO:0007669"/>
    <property type="project" value="InterPro"/>
</dbReference>
<evidence type="ECO:0000256" key="4">
    <source>
        <dbReference type="ARBA" id="ARBA00022769"/>
    </source>
</evidence>
<keyword evidence="4" id="KW-0228">DNA excision</keyword>
<dbReference type="Pfam" id="PF08349">
    <property type="entry name" value="DUF1722"/>
    <property type="match status" value="1"/>
</dbReference>
<dbReference type="SUPFAM" id="SSF51658">
    <property type="entry name" value="Xylose isomerase-like"/>
    <property type="match status" value="1"/>
</dbReference>
<dbReference type="Pfam" id="PF03851">
    <property type="entry name" value="UvdE"/>
    <property type="match status" value="1"/>
</dbReference>
<keyword evidence="5" id="KW-0378">Hydrolase</keyword>
<evidence type="ECO:0000256" key="1">
    <source>
        <dbReference type="ARBA" id="ARBA00022722"/>
    </source>
</evidence>
<evidence type="ECO:0000256" key="5">
    <source>
        <dbReference type="ARBA" id="ARBA00022801"/>
    </source>
</evidence>
<keyword evidence="6" id="KW-0234">DNA repair</keyword>
<dbReference type="InterPro" id="IPR036237">
    <property type="entry name" value="Xyl_isomerase-like_sf"/>
</dbReference>
<keyword evidence="3" id="KW-0227">DNA damage</keyword>
<keyword evidence="1" id="KW-0540">Nuclease</keyword>
<gene>
    <name evidence="8" type="primary">uvsE</name>
    <name evidence="8" type="ORF">H8689_01825</name>
</gene>
<dbReference type="InterPro" id="IPR013560">
    <property type="entry name" value="DUF1722"/>
</dbReference>
<feature type="domain" description="DUF1722" evidence="7">
    <location>
        <begin position="307"/>
        <end position="416"/>
    </location>
</feature>
<evidence type="ECO:0000313" key="8">
    <source>
        <dbReference type="EMBL" id="MBC8589881.1"/>
    </source>
</evidence>
<evidence type="ECO:0000259" key="7">
    <source>
        <dbReference type="Pfam" id="PF08349"/>
    </source>
</evidence>
<organism evidence="8 9">
    <name type="scientific">Wansuia hejianensis</name>
    <dbReference type="NCBI Taxonomy" id="2763667"/>
    <lineage>
        <taxon>Bacteria</taxon>
        <taxon>Bacillati</taxon>
        <taxon>Bacillota</taxon>
        <taxon>Clostridia</taxon>
        <taxon>Lachnospirales</taxon>
        <taxon>Lachnospiraceae</taxon>
        <taxon>Wansuia</taxon>
    </lineage>
</organism>
<comment type="caution">
    <text evidence="8">The sequence shown here is derived from an EMBL/GenBank/DDBJ whole genome shotgun (WGS) entry which is preliminary data.</text>
</comment>
<dbReference type="AlphaFoldDB" id="A0A926EYG3"/>
<keyword evidence="9" id="KW-1185">Reference proteome</keyword>
<dbReference type="GO" id="GO:0004519">
    <property type="term" value="F:endonuclease activity"/>
    <property type="evidence" value="ECO:0007669"/>
    <property type="project" value="UniProtKB-KW"/>
</dbReference>
<evidence type="ECO:0000256" key="6">
    <source>
        <dbReference type="ARBA" id="ARBA00023204"/>
    </source>
</evidence>
<reference evidence="8 9" key="1">
    <citation type="submission" date="2020-08" db="EMBL/GenBank/DDBJ databases">
        <title>Genome public.</title>
        <authorList>
            <person name="Liu C."/>
            <person name="Sun Q."/>
        </authorList>
    </citation>
    <scope>NUCLEOTIDE SEQUENCE [LARGE SCALE GENOMIC DNA]</scope>
    <source>
        <strain evidence="8 9">NSJ-26</strain>
    </source>
</reference>
<dbReference type="NCBIfam" id="TIGR00629">
    <property type="entry name" value="uvde"/>
    <property type="match status" value="1"/>
</dbReference>
<protein>
    <submittedName>
        <fullName evidence="8">UV DNA damage repair endonuclease UvsE</fullName>
    </submittedName>
</protein>
<dbReference type="GO" id="GO:0016787">
    <property type="term" value="F:hydrolase activity"/>
    <property type="evidence" value="ECO:0007669"/>
    <property type="project" value="UniProtKB-KW"/>
</dbReference>
<name>A0A926EYG3_9FIRM</name>
<keyword evidence="2 8" id="KW-0255">Endonuclease</keyword>
<dbReference type="Gene3D" id="3.20.20.150">
    <property type="entry name" value="Divalent-metal-dependent TIM barrel enzymes"/>
    <property type="match status" value="1"/>
</dbReference>
<accession>A0A926EYG3</accession>
<evidence type="ECO:0000313" key="9">
    <source>
        <dbReference type="Proteomes" id="UP000601522"/>
    </source>
</evidence>
<dbReference type="EMBL" id="JACRTK010000001">
    <property type="protein sequence ID" value="MBC8589881.1"/>
    <property type="molecule type" value="Genomic_DNA"/>
</dbReference>
<evidence type="ECO:0000256" key="2">
    <source>
        <dbReference type="ARBA" id="ARBA00022759"/>
    </source>
</evidence>
<dbReference type="Proteomes" id="UP000601522">
    <property type="component" value="Unassembled WGS sequence"/>
</dbReference>
<dbReference type="RefSeq" id="WP_249322693.1">
    <property type="nucleotide sequence ID" value="NZ_JACRTK010000001.1"/>
</dbReference>
<sequence length="417" mass="48475">MKIGYACLNIGVFQTNYKNCTMKNATRENLISIIGHNLNSLNNALDYNIKNNIKIFRISSDLIPFGSSPVNDIKWWELFANEFSMLGSKIKSSKMRVSMHAGQYTVLNSPHEDVVFKSIKDLNYHNKFLDSLGTGKDSKIVLHIGGVYGNKEKAIERFIHNYSLLSPKVKERLIIENDDKSYNIGDVLKIGKILDIPVVFDNLHNKVLPYDNSKDEFYFIKQCKKTWKKEDGTQKIHYSQQDTGKRPGSHSKTIDLTEFTKFINKLDDEIDIMLEVKDKNLSAIKCINSISKNKDIKNLEIEWSKYKYTVLEHSSSHYNRIREILKDKNKYPVIEFYNLIDEALNIEEDLGSVINAASHVWGYFKSISTQDEKKKWLRILNDYKKGVRTKNILKVFLHKMALKYNVSYLIDSYYFDL</sequence>
<dbReference type="PANTHER" id="PTHR31290:SF5">
    <property type="entry name" value="UV-DAMAGE ENDONUCLEASE"/>
    <property type="match status" value="1"/>
</dbReference>
<proteinExistence type="predicted"/>
<dbReference type="InterPro" id="IPR004601">
    <property type="entry name" value="UvdE"/>
</dbReference>
<dbReference type="GO" id="GO:0009411">
    <property type="term" value="P:response to UV"/>
    <property type="evidence" value="ECO:0007669"/>
    <property type="project" value="InterPro"/>
</dbReference>
<evidence type="ECO:0000256" key="3">
    <source>
        <dbReference type="ARBA" id="ARBA00022763"/>
    </source>
</evidence>